<feature type="signal peptide" evidence="4">
    <location>
        <begin position="1"/>
        <end position="33"/>
    </location>
</feature>
<comment type="caution">
    <text evidence="6">The sequence shown here is derived from an EMBL/GenBank/DDBJ whole genome shotgun (WGS) entry which is preliminary data.</text>
</comment>
<dbReference type="AlphaFoldDB" id="A0A840AVS0"/>
<evidence type="ECO:0000313" key="6">
    <source>
        <dbReference type="EMBL" id="MBB3933772.1"/>
    </source>
</evidence>
<feature type="chain" id="PRO_5032432003" evidence="4">
    <location>
        <begin position="34"/>
        <end position="350"/>
    </location>
</feature>
<comment type="similarity">
    <text evidence="2">Belongs to the bacterial solute-binding protein 2 family.</text>
</comment>
<comment type="subcellular location">
    <subcellularLocation>
        <location evidence="1">Cell envelope</location>
    </subcellularLocation>
</comment>
<dbReference type="RefSeq" id="WP_183401430.1">
    <property type="nucleotide sequence ID" value="NZ_JACIDS010000008.1"/>
</dbReference>
<dbReference type="GO" id="GO:0030313">
    <property type="term" value="C:cell envelope"/>
    <property type="evidence" value="ECO:0007669"/>
    <property type="project" value="UniProtKB-SubCell"/>
</dbReference>
<dbReference type="Gene3D" id="3.40.50.2300">
    <property type="match status" value="2"/>
</dbReference>
<sequence length="350" mass="36999">MMDLIFKPRLAAPALFGAALAASLLAGAAPAAAEDCKPHAIDLGEGKSVQGGCAPLKIAFLSAATNNLYLQAGIKGAKDAAEKYGVTVDVFDANWDPATQFNQAQNAITGGQYNAILAEMNDGNQACAILSKDAMEKNVLVAVANGPLCGKASEEGEALWTSGTLTFIGGSQGRAAFRDWILDIAKTNPGKQKVAVITGPDLNANTINTDLAIEDVKKQFPEFEIVGVARTDYSVLQGNQKILPLLQANPDLTILVSNYSDMTRGAIAAVKQAGMGGKLKIYDYGGNGWAFEALKADQITATRMLTPYTEMYKGVEALAKAWKGEDVPRFTPLETAEVTKDNLATSKSEF</sequence>
<dbReference type="InterPro" id="IPR028082">
    <property type="entry name" value="Peripla_BP_I"/>
</dbReference>
<evidence type="ECO:0000256" key="2">
    <source>
        <dbReference type="ARBA" id="ARBA00007639"/>
    </source>
</evidence>
<keyword evidence="7" id="KW-1185">Reference proteome</keyword>
<evidence type="ECO:0000256" key="4">
    <source>
        <dbReference type="SAM" id="SignalP"/>
    </source>
</evidence>
<evidence type="ECO:0000256" key="3">
    <source>
        <dbReference type="ARBA" id="ARBA00022729"/>
    </source>
</evidence>
<organism evidence="6 7">
    <name type="scientific">Kaistia hirudinis</name>
    <dbReference type="NCBI Taxonomy" id="1293440"/>
    <lineage>
        <taxon>Bacteria</taxon>
        <taxon>Pseudomonadati</taxon>
        <taxon>Pseudomonadota</taxon>
        <taxon>Alphaproteobacteria</taxon>
        <taxon>Hyphomicrobiales</taxon>
        <taxon>Kaistiaceae</taxon>
        <taxon>Kaistia</taxon>
    </lineage>
</organism>
<dbReference type="Pfam" id="PF13407">
    <property type="entry name" value="Peripla_BP_4"/>
    <property type="match status" value="1"/>
</dbReference>
<keyword evidence="3 4" id="KW-0732">Signal</keyword>
<gene>
    <name evidence="6" type="ORF">GGR25_004850</name>
</gene>
<evidence type="ECO:0000313" key="7">
    <source>
        <dbReference type="Proteomes" id="UP000553963"/>
    </source>
</evidence>
<protein>
    <submittedName>
        <fullName evidence="6">Ribose transport system substrate-binding protein</fullName>
    </submittedName>
</protein>
<dbReference type="Proteomes" id="UP000553963">
    <property type="component" value="Unassembled WGS sequence"/>
</dbReference>
<name>A0A840AVS0_9HYPH</name>
<proteinExistence type="inferred from homology"/>
<evidence type="ECO:0000256" key="1">
    <source>
        <dbReference type="ARBA" id="ARBA00004196"/>
    </source>
</evidence>
<dbReference type="PANTHER" id="PTHR46847">
    <property type="entry name" value="D-ALLOSE-BINDING PERIPLASMIC PROTEIN-RELATED"/>
    <property type="match status" value="1"/>
</dbReference>
<dbReference type="PANTHER" id="PTHR46847:SF1">
    <property type="entry name" value="D-ALLOSE-BINDING PERIPLASMIC PROTEIN-RELATED"/>
    <property type="match status" value="1"/>
</dbReference>
<dbReference type="EMBL" id="JACIDS010000008">
    <property type="protein sequence ID" value="MBB3933772.1"/>
    <property type="molecule type" value="Genomic_DNA"/>
</dbReference>
<evidence type="ECO:0000259" key="5">
    <source>
        <dbReference type="Pfam" id="PF13407"/>
    </source>
</evidence>
<dbReference type="InterPro" id="IPR025997">
    <property type="entry name" value="SBP_2_dom"/>
</dbReference>
<reference evidence="6 7" key="1">
    <citation type="submission" date="2020-08" db="EMBL/GenBank/DDBJ databases">
        <title>Genomic Encyclopedia of Type Strains, Phase IV (KMG-IV): sequencing the most valuable type-strain genomes for metagenomic binning, comparative biology and taxonomic classification.</title>
        <authorList>
            <person name="Goeker M."/>
        </authorList>
    </citation>
    <scope>NUCLEOTIDE SEQUENCE [LARGE SCALE GENOMIC DNA]</scope>
    <source>
        <strain evidence="6 7">DSM 25966</strain>
    </source>
</reference>
<accession>A0A840AVS0</accession>
<feature type="domain" description="Periplasmic binding protein" evidence="5">
    <location>
        <begin position="58"/>
        <end position="325"/>
    </location>
</feature>
<dbReference type="GO" id="GO:0030246">
    <property type="term" value="F:carbohydrate binding"/>
    <property type="evidence" value="ECO:0007669"/>
    <property type="project" value="UniProtKB-ARBA"/>
</dbReference>
<dbReference type="SUPFAM" id="SSF53822">
    <property type="entry name" value="Periplasmic binding protein-like I"/>
    <property type="match status" value="1"/>
</dbReference>
<dbReference type="CDD" id="cd01536">
    <property type="entry name" value="PBP1_ABC_sugar_binding-like"/>
    <property type="match status" value="1"/>
</dbReference>